<feature type="compositionally biased region" description="Basic and acidic residues" evidence="1">
    <location>
        <begin position="1"/>
        <end position="22"/>
    </location>
</feature>
<feature type="region of interest" description="Disordered" evidence="1">
    <location>
        <begin position="1"/>
        <end position="32"/>
    </location>
</feature>
<dbReference type="Proteomes" id="UP000182332">
    <property type="component" value="Unassembled WGS sequence"/>
</dbReference>
<evidence type="ECO:0000313" key="2">
    <source>
        <dbReference type="EMBL" id="SET72173.1"/>
    </source>
</evidence>
<accession>A0A1I0GPH8</accession>
<protein>
    <submittedName>
        <fullName evidence="2">Uncharacterized protein</fullName>
    </submittedName>
</protein>
<gene>
    <name evidence="2" type="ORF">SAMN05216197_12246</name>
</gene>
<reference evidence="2 3" key="1">
    <citation type="submission" date="2016-10" db="EMBL/GenBank/DDBJ databases">
        <authorList>
            <person name="de Groot N.N."/>
        </authorList>
    </citation>
    <scope>NUCLEOTIDE SEQUENCE [LARGE SCALE GENOMIC DNA]</scope>
    <source>
        <strain evidence="2 3">DSM 11363</strain>
    </source>
</reference>
<proteinExistence type="predicted"/>
<evidence type="ECO:0000256" key="1">
    <source>
        <dbReference type="SAM" id="MobiDB-lite"/>
    </source>
</evidence>
<dbReference type="AlphaFoldDB" id="A0A1I0GPH8"/>
<organism evidence="2 3">
    <name type="scientific">Pseudomonas graminis</name>
    <dbReference type="NCBI Taxonomy" id="158627"/>
    <lineage>
        <taxon>Bacteria</taxon>
        <taxon>Pseudomonadati</taxon>
        <taxon>Pseudomonadota</taxon>
        <taxon>Gammaproteobacteria</taxon>
        <taxon>Pseudomonadales</taxon>
        <taxon>Pseudomonadaceae</taxon>
        <taxon>Pseudomonas</taxon>
    </lineage>
</organism>
<sequence>MHTHAERGHDQNTARIQQDRVQPEWTRSVPGCMPTQSVGTIINDGACTGLFPAKAGPTKSRPRTPCRTGFSREAVDLLLICF</sequence>
<dbReference type="EMBL" id="FOHW01000022">
    <property type="protein sequence ID" value="SET72173.1"/>
    <property type="molecule type" value="Genomic_DNA"/>
</dbReference>
<name>A0A1I0GPH8_9PSED</name>
<evidence type="ECO:0000313" key="3">
    <source>
        <dbReference type="Proteomes" id="UP000182332"/>
    </source>
</evidence>